<proteinExistence type="predicted"/>
<gene>
    <name evidence="2" type="ORF">O6P43_003159</name>
</gene>
<keyword evidence="3" id="KW-1185">Reference proteome</keyword>
<keyword evidence="1" id="KW-0812">Transmembrane</keyword>
<dbReference type="AlphaFoldDB" id="A0AAD7QE13"/>
<accession>A0AAD7QE13</accession>
<dbReference type="KEGG" id="qsa:O6P43_003159"/>
<keyword evidence="1" id="KW-1133">Transmembrane helix</keyword>
<name>A0AAD7QE13_QUISA</name>
<organism evidence="2 3">
    <name type="scientific">Quillaja saponaria</name>
    <name type="common">Soap bark tree</name>
    <dbReference type="NCBI Taxonomy" id="32244"/>
    <lineage>
        <taxon>Eukaryota</taxon>
        <taxon>Viridiplantae</taxon>
        <taxon>Streptophyta</taxon>
        <taxon>Embryophyta</taxon>
        <taxon>Tracheophyta</taxon>
        <taxon>Spermatophyta</taxon>
        <taxon>Magnoliopsida</taxon>
        <taxon>eudicotyledons</taxon>
        <taxon>Gunneridae</taxon>
        <taxon>Pentapetalae</taxon>
        <taxon>rosids</taxon>
        <taxon>fabids</taxon>
        <taxon>Fabales</taxon>
        <taxon>Quillajaceae</taxon>
        <taxon>Quillaja</taxon>
    </lineage>
</organism>
<evidence type="ECO:0000313" key="3">
    <source>
        <dbReference type="Proteomes" id="UP001163823"/>
    </source>
</evidence>
<keyword evidence="1" id="KW-0472">Membrane</keyword>
<feature type="transmembrane region" description="Helical" evidence="1">
    <location>
        <begin position="12"/>
        <end position="36"/>
    </location>
</feature>
<dbReference type="Proteomes" id="UP001163823">
    <property type="component" value="Chromosome 2"/>
</dbReference>
<sequence length="84" mass="9480">MEQVFSTQDEAWIRFLFGPTQLGASLILLPVLALLIHATRDSNNDFVHVLSLSLLRKTCSKLFHFVHGLSAPYKNKRKKTSLAV</sequence>
<evidence type="ECO:0000313" key="2">
    <source>
        <dbReference type="EMBL" id="KAJ7979800.1"/>
    </source>
</evidence>
<protein>
    <submittedName>
        <fullName evidence="2">Uncharacterized protein</fullName>
    </submittedName>
</protein>
<reference evidence="2" key="1">
    <citation type="journal article" date="2023" name="Science">
        <title>Elucidation of the pathway for biosynthesis of saponin adjuvants from the soapbark tree.</title>
        <authorList>
            <person name="Reed J."/>
            <person name="Orme A."/>
            <person name="El-Demerdash A."/>
            <person name="Owen C."/>
            <person name="Martin L.B.B."/>
            <person name="Misra R.C."/>
            <person name="Kikuchi S."/>
            <person name="Rejzek M."/>
            <person name="Martin A.C."/>
            <person name="Harkess A."/>
            <person name="Leebens-Mack J."/>
            <person name="Louveau T."/>
            <person name="Stephenson M.J."/>
            <person name="Osbourn A."/>
        </authorList>
    </citation>
    <scope>NUCLEOTIDE SEQUENCE</scope>
    <source>
        <strain evidence="2">S10</strain>
    </source>
</reference>
<comment type="caution">
    <text evidence="2">The sequence shown here is derived from an EMBL/GenBank/DDBJ whole genome shotgun (WGS) entry which is preliminary data.</text>
</comment>
<evidence type="ECO:0000256" key="1">
    <source>
        <dbReference type="SAM" id="Phobius"/>
    </source>
</evidence>
<dbReference type="EMBL" id="JARAOO010000002">
    <property type="protein sequence ID" value="KAJ7979800.1"/>
    <property type="molecule type" value="Genomic_DNA"/>
</dbReference>